<feature type="region of interest" description="Disordered" evidence="5">
    <location>
        <begin position="720"/>
        <end position="739"/>
    </location>
</feature>
<feature type="compositionally biased region" description="Low complexity" evidence="5">
    <location>
        <begin position="726"/>
        <end position="739"/>
    </location>
</feature>
<dbReference type="Proteomes" id="UP000051679">
    <property type="component" value="Unassembled WGS sequence"/>
</dbReference>
<protein>
    <recommendedName>
        <fullName evidence="3">Nuclease SbcCD subunit C</fullName>
    </recommendedName>
</protein>
<keyword evidence="8" id="KW-1185">Reference proteome</keyword>
<reference evidence="7 8" key="1">
    <citation type="journal article" date="2015" name="Genome Announc.">
        <title>Expanding the biotechnology potential of lactobacilli through comparative genomics of 213 strains and associated genera.</title>
        <authorList>
            <person name="Sun Z."/>
            <person name="Harris H.M."/>
            <person name="McCann A."/>
            <person name="Guo C."/>
            <person name="Argimon S."/>
            <person name="Zhang W."/>
            <person name="Yang X."/>
            <person name="Jeffery I.B."/>
            <person name="Cooney J.C."/>
            <person name="Kagawa T.F."/>
            <person name="Liu W."/>
            <person name="Song Y."/>
            <person name="Salvetti E."/>
            <person name="Wrobel A."/>
            <person name="Rasinkangas P."/>
            <person name="Parkhill J."/>
            <person name="Rea M.C."/>
            <person name="O'Sullivan O."/>
            <person name="Ritari J."/>
            <person name="Douillard F.P."/>
            <person name="Paul Ross R."/>
            <person name="Yang R."/>
            <person name="Briner A.E."/>
            <person name="Felis G.E."/>
            <person name="de Vos W.M."/>
            <person name="Barrangou R."/>
            <person name="Klaenhammer T.R."/>
            <person name="Caufield P.W."/>
            <person name="Cui Y."/>
            <person name="Zhang H."/>
            <person name="O'Toole P.W."/>
        </authorList>
    </citation>
    <scope>NUCLEOTIDE SEQUENCE [LARGE SCALE GENOMIC DNA]</scope>
    <source>
        <strain evidence="7 8">DSM 20505</strain>
    </source>
</reference>
<dbReference type="PANTHER" id="PTHR32114">
    <property type="entry name" value="ABC TRANSPORTER ABCH.3"/>
    <property type="match status" value="1"/>
</dbReference>
<evidence type="ECO:0000313" key="8">
    <source>
        <dbReference type="Proteomes" id="UP000051679"/>
    </source>
</evidence>
<dbReference type="AlphaFoldDB" id="A0A0R1ZP88"/>
<dbReference type="OrthoDB" id="9795626at2"/>
<name>A0A0R1ZP88_9LACO</name>
<evidence type="ECO:0000256" key="4">
    <source>
        <dbReference type="SAM" id="Coils"/>
    </source>
</evidence>
<gene>
    <name evidence="7" type="ORF">FC18_GL001687</name>
</gene>
<feature type="domain" description="Rad50/SbcC-type AAA" evidence="6">
    <location>
        <begin position="5"/>
        <end position="267"/>
    </location>
</feature>
<dbReference type="GO" id="GO:0006302">
    <property type="term" value="P:double-strand break repair"/>
    <property type="evidence" value="ECO:0007669"/>
    <property type="project" value="InterPro"/>
</dbReference>
<evidence type="ECO:0000256" key="2">
    <source>
        <dbReference type="ARBA" id="ARBA00011322"/>
    </source>
</evidence>
<dbReference type="STRING" id="1291052.FC18_GL001687"/>
<dbReference type="EMBL" id="AYYO01000037">
    <property type="protein sequence ID" value="KRM54980.1"/>
    <property type="molecule type" value="Genomic_DNA"/>
</dbReference>
<dbReference type="Gene3D" id="3.40.50.300">
    <property type="entry name" value="P-loop containing nucleotide triphosphate hydrolases"/>
    <property type="match status" value="2"/>
</dbReference>
<accession>A0A0R1ZP88</accession>
<dbReference type="InterPro" id="IPR038729">
    <property type="entry name" value="Rad50/SbcC_AAA"/>
</dbReference>
<dbReference type="PATRIC" id="fig|1291052.5.peg.1726"/>
<keyword evidence="4" id="KW-0175">Coiled coil</keyword>
<dbReference type="SUPFAM" id="SSF52540">
    <property type="entry name" value="P-loop containing nucleoside triphosphate hydrolases"/>
    <property type="match status" value="1"/>
</dbReference>
<evidence type="ECO:0000256" key="5">
    <source>
        <dbReference type="SAM" id="MobiDB-lite"/>
    </source>
</evidence>
<comment type="subunit">
    <text evidence="2">Heterodimer of SbcC and SbcD.</text>
</comment>
<evidence type="ECO:0000256" key="1">
    <source>
        <dbReference type="ARBA" id="ARBA00006930"/>
    </source>
</evidence>
<comment type="caution">
    <text evidence="7">The sequence shown here is derived from an EMBL/GenBank/DDBJ whole genome shotgun (WGS) entry which is preliminary data.</text>
</comment>
<evidence type="ECO:0000313" key="7">
    <source>
        <dbReference type="EMBL" id="KRM54980.1"/>
    </source>
</evidence>
<sequence>MQFEKLRMVNFGPYADQTVDFTDFADTPLFLISGNTGAGKSTIFDALLFALYGSDSIGAKGDNGRVALTMRSDFASAADDTVVELNFTHQGKSYFIRRALRVKKTGELTTRIPELTITNQDGKKAVLTKQTEVKATMLDLLKLDKAQFRQIVLLPQGDFRRFLDADSGEREKLLRKLFGTDLYKNWQTAIEDHLRTLRAQMTSEHDRMEEIVEGFSTATGQELAAGEMDTKLKQMHAMQAADEEQLQRHGAELQAAQAKMKQTAEQLQVGTTLAAAFTKQKQLRQEQAELQAGAAATDAIKQRISQLEWVQAQQPDYTRQQESRTKAEQLLQQLKATSAQLSAARTHGAAAHEAWAALDAQQDAMTASAQEAAQLTTTIQQLQELADAGKAVQADQAQATALQRAVTTAEENVARMQQRLTTANKTLTSDDLQNFQALVHKQELALTQLQTSAKEFSAADAELTQVRQVAERTQKQAHAAEVALTTDEQRHKQVKLGFYRSQAALLANELGVDEACPVCGSTHHPHLATMDADVTTQAAFDASSDQLQHFQDQFAQREATATTAKTRCTEAETKRNAACKDLYDSYVHCTAFPDLAKADSIAAALDGITAAAVVVKQNKVSAQQRAAAQASLLKQRNQLQDQLPQLQDALVKQRADLNAATVAVSRATERVAGLRNQLGANADTDVEVLRGHQQRLEQKTADFKLKLAAANDQMQQQQTAAEHLAGQEQEQKQQVAAAQADAEQRTATVTATLTAKYGAAEPLATYAADLDALPQLPALRTQVQDYAARVVTNQKMLAEVATQIGSSKLPDLDALQTQNAQAEAVTNDLTRKLGGEHQRVTQNANIITKLTQRLHSWQKTEQSVRDLDSLVRAFNGRNPRNLGLERYVLGSYFERVLQIGSQRLSKLTRGRYKFILNTDSTVKRANRTGLEIDVYDDQVGETRSVHTLSGGESFIAALCLALALGEVIQEENGGVAIDALFIDEGFGSLDSASLDLAMEALESIEGQNRTIGIISHVNTLKAGIPDQLQVVPDGTGRSKLRVVHKNA</sequence>
<dbReference type="GO" id="GO:0016887">
    <property type="term" value="F:ATP hydrolysis activity"/>
    <property type="evidence" value="ECO:0007669"/>
    <property type="project" value="InterPro"/>
</dbReference>
<dbReference type="Pfam" id="PF13558">
    <property type="entry name" value="SbcC_Walker_B"/>
    <property type="match status" value="1"/>
</dbReference>
<feature type="coiled-coil region" evidence="4">
    <location>
        <begin position="317"/>
        <end position="426"/>
    </location>
</feature>
<comment type="similarity">
    <text evidence="1">Belongs to the SMC family. SbcC subfamily.</text>
</comment>
<evidence type="ECO:0000256" key="3">
    <source>
        <dbReference type="ARBA" id="ARBA00013368"/>
    </source>
</evidence>
<organism evidence="7 8">
    <name type="scientific">Lacticaseibacillus sharpeae JCM 1186 = DSM 20505</name>
    <dbReference type="NCBI Taxonomy" id="1291052"/>
    <lineage>
        <taxon>Bacteria</taxon>
        <taxon>Bacillati</taxon>
        <taxon>Bacillota</taxon>
        <taxon>Bacilli</taxon>
        <taxon>Lactobacillales</taxon>
        <taxon>Lactobacillaceae</taxon>
        <taxon>Lacticaseibacillus</taxon>
    </lineage>
</organism>
<dbReference type="InterPro" id="IPR027417">
    <property type="entry name" value="P-loop_NTPase"/>
</dbReference>
<proteinExistence type="inferred from homology"/>
<dbReference type="RefSeq" id="WP_054677994.1">
    <property type="nucleotide sequence ID" value="NZ_AYYO01000037.1"/>
</dbReference>
<dbReference type="PANTHER" id="PTHR32114:SF2">
    <property type="entry name" value="ABC TRANSPORTER ABCH.3"/>
    <property type="match status" value="1"/>
</dbReference>
<dbReference type="Pfam" id="PF13476">
    <property type="entry name" value="AAA_23"/>
    <property type="match status" value="1"/>
</dbReference>
<evidence type="ECO:0000259" key="6">
    <source>
        <dbReference type="Pfam" id="PF13476"/>
    </source>
</evidence>
<feature type="coiled-coil region" evidence="4">
    <location>
        <begin position="629"/>
        <end position="656"/>
    </location>
</feature>